<dbReference type="Proteomes" id="UP000330807">
    <property type="component" value="Unassembled WGS sequence"/>
</dbReference>
<sequence>MVDKKQISKLYSAAKLSETEQSVLEYLLNNIDTLDDIGIKPVAMACFTSMTTVIRLSKKLGYRGYREMMYDLKHLQHVSREMNQSLKDSSVHFICHTGDVDVFIAALHRNRMIGVNGEGFSRIVAQYMATKLVGLGFLAVIQDFLETDQFVESNRNTLSCMMLISKSGQTEAILETARACHDAGITTLAFTGNEDSELAKTADAIFTIHDDHPMDLKNVKPNCFTGSCILAFEELLSICLDNLKQEGLAP</sequence>
<dbReference type="InterPro" id="IPR036388">
    <property type="entry name" value="WH-like_DNA-bd_sf"/>
</dbReference>
<feature type="domain" description="SIS" evidence="5">
    <location>
        <begin position="103"/>
        <end position="246"/>
    </location>
</feature>
<dbReference type="EMBL" id="CABWIH010000106">
    <property type="protein sequence ID" value="VWM04662.1"/>
    <property type="molecule type" value="Genomic_DNA"/>
</dbReference>
<dbReference type="Gene3D" id="1.10.10.10">
    <property type="entry name" value="Winged helix-like DNA-binding domain superfamily/Winged helix DNA-binding domain"/>
    <property type="match status" value="1"/>
</dbReference>
<keyword evidence="2" id="KW-0238">DNA-binding</keyword>
<dbReference type="InterPro" id="IPR035472">
    <property type="entry name" value="RpiR-like_SIS"/>
</dbReference>
<evidence type="ECO:0000313" key="8">
    <source>
        <dbReference type="Proteomes" id="UP000330807"/>
    </source>
</evidence>
<dbReference type="CDD" id="cd05013">
    <property type="entry name" value="SIS_RpiR"/>
    <property type="match status" value="1"/>
</dbReference>
<keyword evidence="9" id="KW-1185">Reference proteome</keyword>
<evidence type="ECO:0000256" key="1">
    <source>
        <dbReference type="ARBA" id="ARBA00023015"/>
    </source>
</evidence>
<accession>A0A5K1JDN4</accession>
<dbReference type="GO" id="GO:1901135">
    <property type="term" value="P:carbohydrate derivative metabolic process"/>
    <property type="evidence" value="ECO:0007669"/>
    <property type="project" value="InterPro"/>
</dbReference>
<dbReference type="AlphaFoldDB" id="A0A5K1JDN4"/>
<evidence type="ECO:0000259" key="4">
    <source>
        <dbReference type="PROSITE" id="PS51071"/>
    </source>
</evidence>
<proteinExistence type="predicted"/>
<gene>
    <name evidence="6" type="primary">glvR</name>
    <name evidence="6" type="ORF">KCJAJFAP_01031</name>
    <name evidence="7" type="ORF">LMKDKBCB_00574</name>
</gene>
<dbReference type="InterPro" id="IPR047640">
    <property type="entry name" value="RpiR-like"/>
</dbReference>
<dbReference type="GO" id="GO:0003700">
    <property type="term" value="F:DNA-binding transcription factor activity"/>
    <property type="evidence" value="ECO:0007669"/>
    <property type="project" value="InterPro"/>
</dbReference>
<keyword evidence="3" id="KW-0804">Transcription</keyword>
<evidence type="ECO:0000313" key="9">
    <source>
        <dbReference type="Proteomes" id="UP000361836"/>
    </source>
</evidence>
<dbReference type="InterPro" id="IPR046348">
    <property type="entry name" value="SIS_dom_sf"/>
</dbReference>
<evidence type="ECO:0000256" key="2">
    <source>
        <dbReference type="ARBA" id="ARBA00023125"/>
    </source>
</evidence>
<evidence type="ECO:0000256" key="3">
    <source>
        <dbReference type="ARBA" id="ARBA00023163"/>
    </source>
</evidence>
<dbReference type="SUPFAM" id="SSF46689">
    <property type="entry name" value="Homeodomain-like"/>
    <property type="match status" value="1"/>
</dbReference>
<dbReference type="Pfam" id="PF01418">
    <property type="entry name" value="HTH_6"/>
    <property type="match status" value="1"/>
</dbReference>
<dbReference type="PANTHER" id="PTHR30514:SF21">
    <property type="entry name" value="RPIR-FAMILY TRANSCRIPTIONAL REGULATOR"/>
    <property type="match status" value="1"/>
</dbReference>
<keyword evidence="1" id="KW-0805">Transcription regulation</keyword>
<dbReference type="GO" id="GO:0003677">
    <property type="term" value="F:DNA binding"/>
    <property type="evidence" value="ECO:0007669"/>
    <property type="project" value="UniProtKB-KW"/>
</dbReference>
<dbReference type="SUPFAM" id="SSF53697">
    <property type="entry name" value="SIS domain"/>
    <property type="match status" value="1"/>
</dbReference>
<organism evidence="6 9">
    <name type="scientific">Collinsella aerofaciens</name>
    <dbReference type="NCBI Taxonomy" id="74426"/>
    <lineage>
        <taxon>Bacteria</taxon>
        <taxon>Bacillati</taxon>
        <taxon>Actinomycetota</taxon>
        <taxon>Coriobacteriia</taxon>
        <taxon>Coriobacteriales</taxon>
        <taxon>Coriobacteriaceae</taxon>
        <taxon>Collinsella</taxon>
    </lineage>
</organism>
<evidence type="ECO:0000313" key="6">
    <source>
        <dbReference type="EMBL" id="VWM01932.1"/>
    </source>
</evidence>
<dbReference type="PROSITE" id="PS51071">
    <property type="entry name" value="HTH_RPIR"/>
    <property type="match status" value="1"/>
</dbReference>
<dbReference type="EMBL" id="CABWIE010000036">
    <property type="protein sequence ID" value="VWM01932.1"/>
    <property type="molecule type" value="Genomic_DNA"/>
</dbReference>
<dbReference type="InterPro" id="IPR000281">
    <property type="entry name" value="HTH_RpiR"/>
</dbReference>
<dbReference type="Pfam" id="PF01380">
    <property type="entry name" value="SIS"/>
    <property type="match status" value="1"/>
</dbReference>
<reference evidence="8 9" key="1">
    <citation type="submission" date="2019-10" db="EMBL/GenBank/DDBJ databases">
        <authorList>
            <person name="Wolf R A."/>
        </authorList>
    </citation>
    <scope>NUCLEOTIDE SEQUENCE [LARGE SCALE GENOMIC DNA]</scope>
    <source>
        <strain evidence="7">Collinsella_aerofaciens_AK_138A</strain>
        <strain evidence="6">Collinsella_aerofaciens_MC2</strain>
    </source>
</reference>
<evidence type="ECO:0000313" key="7">
    <source>
        <dbReference type="EMBL" id="VWM04662.1"/>
    </source>
</evidence>
<dbReference type="PROSITE" id="PS51464">
    <property type="entry name" value="SIS"/>
    <property type="match status" value="1"/>
</dbReference>
<dbReference type="RefSeq" id="WP_187324788.1">
    <property type="nucleotide sequence ID" value="NZ_CAAKNU010000054.1"/>
</dbReference>
<feature type="domain" description="HTH rpiR-type" evidence="4">
    <location>
        <begin position="3"/>
        <end position="79"/>
    </location>
</feature>
<evidence type="ECO:0000259" key="5">
    <source>
        <dbReference type="PROSITE" id="PS51464"/>
    </source>
</evidence>
<name>A0A5K1JDN4_9ACTN</name>
<dbReference type="Proteomes" id="UP000361836">
    <property type="component" value="Unassembled WGS sequence"/>
</dbReference>
<dbReference type="InterPro" id="IPR001347">
    <property type="entry name" value="SIS_dom"/>
</dbReference>
<dbReference type="PANTHER" id="PTHR30514">
    <property type="entry name" value="GLUCOKINASE"/>
    <property type="match status" value="1"/>
</dbReference>
<dbReference type="InterPro" id="IPR009057">
    <property type="entry name" value="Homeodomain-like_sf"/>
</dbReference>
<dbReference type="GO" id="GO:0097367">
    <property type="term" value="F:carbohydrate derivative binding"/>
    <property type="evidence" value="ECO:0007669"/>
    <property type="project" value="InterPro"/>
</dbReference>
<protein>
    <submittedName>
        <fullName evidence="6">HTH-type transcriptional regulator GlvR</fullName>
    </submittedName>
</protein>
<dbReference type="Gene3D" id="3.40.50.10490">
    <property type="entry name" value="Glucose-6-phosphate isomerase like protein, domain 1"/>
    <property type="match status" value="1"/>
</dbReference>